<keyword evidence="5" id="KW-0732">Signal</keyword>
<reference evidence="10" key="1">
    <citation type="submission" date="2025-08" db="UniProtKB">
        <authorList>
            <consortium name="Ensembl"/>
        </authorList>
    </citation>
    <scope>IDENTIFICATION</scope>
</reference>
<evidence type="ECO:0000256" key="8">
    <source>
        <dbReference type="ARBA" id="ARBA00023180"/>
    </source>
</evidence>
<dbReference type="CDD" id="cd23543">
    <property type="entry name" value="TFP_LU_ECD_Ly6E"/>
    <property type="match status" value="1"/>
</dbReference>
<keyword evidence="4" id="KW-0964">Secreted</keyword>
<dbReference type="GeneTree" id="ENSGT01020000232612"/>
<reference evidence="10" key="2">
    <citation type="submission" date="2025-09" db="UniProtKB">
        <authorList>
            <consortium name="Ensembl"/>
        </authorList>
    </citation>
    <scope>IDENTIFICATION</scope>
</reference>
<dbReference type="PANTHER" id="PTHR16983:SF13">
    <property type="entry name" value="LYMPHOCYTE ANTIGEN 6E"/>
    <property type="match status" value="1"/>
</dbReference>
<evidence type="ECO:0000256" key="5">
    <source>
        <dbReference type="ARBA" id="ARBA00022729"/>
    </source>
</evidence>
<dbReference type="GO" id="GO:0005576">
    <property type="term" value="C:extracellular region"/>
    <property type="evidence" value="ECO:0007669"/>
    <property type="project" value="UniProtKB-SubCell"/>
</dbReference>
<name>A0A670ZVG3_PSETE</name>
<dbReference type="InterPro" id="IPR051110">
    <property type="entry name" value="Ly-6/neurotoxin-like_GPI-ap"/>
</dbReference>
<dbReference type="GO" id="GO:0005886">
    <property type="term" value="C:plasma membrane"/>
    <property type="evidence" value="ECO:0007669"/>
    <property type="project" value="UniProtKB-SubCell"/>
</dbReference>
<dbReference type="InterPro" id="IPR035076">
    <property type="entry name" value="Toxin/TOLIP"/>
</dbReference>
<accession>A0A670ZVG3</accession>
<feature type="domain" description="UPAR/Ly6" evidence="9">
    <location>
        <begin position="21"/>
        <end position="110"/>
    </location>
</feature>
<organism evidence="10 11">
    <name type="scientific">Pseudonaja textilis</name>
    <name type="common">Eastern brown snake</name>
    <dbReference type="NCBI Taxonomy" id="8673"/>
    <lineage>
        <taxon>Eukaryota</taxon>
        <taxon>Metazoa</taxon>
        <taxon>Chordata</taxon>
        <taxon>Craniata</taxon>
        <taxon>Vertebrata</taxon>
        <taxon>Euteleostomi</taxon>
        <taxon>Lepidosauria</taxon>
        <taxon>Squamata</taxon>
        <taxon>Bifurcata</taxon>
        <taxon>Unidentata</taxon>
        <taxon>Episquamata</taxon>
        <taxon>Toxicofera</taxon>
        <taxon>Serpentes</taxon>
        <taxon>Colubroidea</taxon>
        <taxon>Elapidae</taxon>
        <taxon>Hydrophiinae</taxon>
        <taxon>Pseudonaja</taxon>
    </lineage>
</organism>
<evidence type="ECO:0000256" key="3">
    <source>
        <dbReference type="ARBA" id="ARBA00022475"/>
    </source>
</evidence>
<dbReference type="Proteomes" id="UP000472273">
    <property type="component" value="Unplaced"/>
</dbReference>
<evidence type="ECO:0000313" key="11">
    <source>
        <dbReference type="Proteomes" id="UP000472273"/>
    </source>
</evidence>
<comment type="subcellular location">
    <subcellularLocation>
        <location evidence="1">Cell membrane</location>
    </subcellularLocation>
    <subcellularLocation>
        <location evidence="2">Secreted</location>
    </subcellularLocation>
</comment>
<dbReference type="SMART" id="SM00134">
    <property type="entry name" value="LU"/>
    <property type="match status" value="1"/>
</dbReference>
<dbReference type="InterPro" id="IPR016054">
    <property type="entry name" value="LY6_UPA_recep-like"/>
</dbReference>
<evidence type="ECO:0000256" key="4">
    <source>
        <dbReference type="ARBA" id="ARBA00022525"/>
    </source>
</evidence>
<dbReference type="GO" id="GO:0030550">
    <property type="term" value="F:acetylcholine receptor inhibitor activity"/>
    <property type="evidence" value="ECO:0007669"/>
    <property type="project" value="TreeGrafter"/>
</dbReference>
<evidence type="ECO:0000256" key="7">
    <source>
        <dbReference type="ARBA" id="ARBA00023157"/>
    </source>
</evidence>
<dbReference type="Gene3D" id="2.10.60.10">
    <property type="entry name" value="CD59"/>
    <property type="match status" value="1"/>
</dbReference>
<dbReference type="AlphaFoldDB" id="A0A670ZVG3"/>
<keyword evidence="7" id="KW-1015">Disulfide bond</keyword>
<dbReference type="Pfam" id="PF00087">
    <property type="entry name" value="Toxin_TOLIP"/>
    <property type="match status" value="1"/>
</dbReference>
<dbReference type="FunFam" id="2.10.60.10:FF:000003">
    <property type="entry name" value="lymphocyte antigen 6E isoform X1"/>
    <property type="match status" value="1"/>
</dbReference>
<keyword evidence="6" id="KW-0472">Membrane</keyword>
<keyword evidence="8" id="KW-0325">Glycoprotein</keyword>
<proteinExistence type="predicted"/>
<keyword evidence="11" id="KW-1185">Reference proteome</keyword>
<keyword evidence="3" id="KW-1003">Cell membrane</keyword>
<dbReference type="PANTHER" id="PTHR16983">
    <property type="entry name" value="UPAR/LY6 DOMAIN-CONTAINING PROTEIN"/>
    <property type="match status" value="1"/>
</dbReference>
<dbReference type="InterPro" id="IPR045860">
    <property type="entry name" value="Snake_toxin-like_sf"/>
</dbReference>
<evidence type="ECO:0000259" key="9">
    <source>
        <dbReference type="SMART" id="SM00134"/>
    </source>
</evidence>
<protein>
    <recommendedName>
        <fullName evidence="9">UPAR/Ly6 domain-containing protein</fullName>
    </recommendedName>
</protein>
<evidence type="ECO:0000256" key="2">
    <source>
        <dbReference type="ARBA" id="ARBA00004613"/>
    </source>
</evidence>
<dbReference type="Ensembl" id="ENSPTXT00000027753.1">
    <property type="protein sequence ID" value="ENSPTXP00000026926.1"/>
    <property type="gene ID" value="ENSPTXG00000018603.1"/>
</dbReference>
<evidence type="ECO:0000313" key="10">
    <source>
        <dbReference type="Ensembl" id="ENSPTXP00000026926.1"/>
    </source>
</evidence>
<dbReference type="OMA" id="CNIWGSL"/>
<dbReference type="SUPFAM" id="SSF57302">
    <property type="entry name" value="Snake toxin-like"/>
    <property type="match status" value="1"/>
</dbReference>
<evidence type="ECO:0000256" key="6">
    <source>
        <dbReference type="ARBA" id="ARBA00023136"/>
    </source>
</evidence>
<sequence>MFFSRSSPSFLPSLPSAVSPLTCFVCDNQRTNLRCLHFRECSEEEVFCVTAVASYEFGMMTFKKRITKRCSAFCPDLHMVLGFASFGTSCCQRSWCNIWGSLGEKNATQCSQIFSTYPELSRISPISTFCNLCFYK</sequence>
<evidence type="ECO:0000256" key="1">
    <source>
        <dbReference type="ARBA" id="ARBA00004236"/>
    </source>
</evidence>